<dbReference type="EMBL" id="QYTV02000004">
    <property type="protein sequence ID" value="RST74154.1"/>
    <property type="molecule type" value="Genomic_DNA"/>
</dbReference>
<organism evidence="1 2">
    <name type="scientific">Siminovitchia acidinfaciens</name>
    <dbReference type="NCBI Taxonomy" id="2321395"/>
    <lineage>
        <taxon>Bacteria</taxon>
        <taxon>Bacillati</taxon>
        <taxon>Bacillota</taxon>
        <taxon>Bacilli</taxon>
        <taxon>Bacillales</taxon>
        <taxon>Bacillaceae</taxon>
        <taxon>Siminovitchia</taxon>
    </lineage>
</organism>
<comment type="caution">
    <text evidence="1">The sequence shown here is derived from an EMBL/GenBank/DDBJ whole genome shotgun (WGS) entry which is preliminary data.</text>
</comment>
<evidence type="ECO:0000313" key="2">
    <source>
        <dbReference type="Proteomes" id="UP000287156"/>
    </source>
</evidence>
<protein>
    <submittedName>
        <fullName evidence="1">Uncharacterized protein</fullName>
    </submittedName>
</protein>
<dbReference type="Proteomes" id="UP000287156">
    <property type="component" value="Unassembled WGS sequence"/>
</dbReference>
<reference evidence="1" key="1">
    <citation type="submission" date="2018-12" db="EMBL/GenBank/DDBJ databases">
        <authorList>
            <person name="Sun L."/>
            <person name="Chen Z."/>
        </authorList>
    </citation>
    <scope>NUCLEOTIDE SEQUENCE [LARGE SCALE GENOMIC DNA]</scope>
    <source>
        <strain evidence="1">3-2-2</strain>
    </source>
</reference>
<accession>A0A429XZD6</accession>
<name>A0A429XZD6_9BACI</name>
<keyword evidence="2" id="KW-1185">Reference proteome</keyword>
<gene>
    <name evidence="1" type="ORF">D4T97_010765</name>
</gene>
<proteinExistence type="predicted"/>
<dbReference type="AlphaFoldDB" id="A0A429XZD6"/>
<dbReference type="RefSeq" id="WP_126050532.1">
    <property type="nucleotide sequence ID" value="NZ_QYTV02000004.1"/>
</dbReference>
<sequence>MKIDRGIRLPFAKVPQNKTGGENPCELPLQVDRGNTVGGGIAKGVVNVTCSVDRYLAYLREDNIGWGN</sequence>
<evidence type="ECO:0000313" key="1">
    <source>
        <dbReference type="EMBL" id="RST74154.1"/>
    </source>
</evidence>